<keyword evidence="10" id="KW-0067">ATP-binding</keyword>
<evidence type="ECO:0000256" key="4">
    <source>
        <dbReference type="ARBA" id="ARBA00022475"/>
    </source>
</evidence>
<dbReference type="FunFam" id="3.30.565.10:FF:000010">
    <property type="entry name" value="Sensor histidine kinase RcsC"/>
    <property type="match status" value="1"/>
</dbReference>
<evidence type="ECO:0000256" key="3">
    <source>
        <dbReference type="ARBA" id="ARBA00012438"/>
    </source>
</evidence>
<dbReference type="PRINTS" id="PR00344">
    <property type="entry name" value="BCTRLSENSOR"/>
</dbReference>
<keyword evidence="4" id="KW-1003">Cell membrane</keyword>
<dbReference type="CDD" id="cd00082">
    <property type="entry name" value="HisKA"/>
    <property type="match status" value="1"/>
</dbReference>
<dbReference type="GO" id="GO:0005524">
    <property type="term" value="F:ATP binding"/>
    <property type="evidence" value="ECO:0007669"/>
    <property type="project" value="UniProtKB-KW"/>
</dbReference>
<evidence type="ECO:0000256" key="14">
    <source>
        <dbReference type="ARBA" id="ARBA00064003"/>
    </source>
</evidence>
<gene>
    <name evidence="22" type="ORF">C5Y96_24070</name>
</gene>
<comment type="caution">
    <text evidence="22">The sequence shown here is derived from an EMBL/GenBank/DDBJ whole genome shotgun (WGS) entry which is preliminary data.</text>
</comment>
<evidence type="ECO:0000256" key="7">
    <source>
        <dbReference type="ARBA" id="ARBA00022692"/>
    </source>
</evidence>
<dbReference type="Pfam" id="PF00072">
    <property type="entry name" value="Response_reg"/>
    <property type="match status" value="2"/>
</dbReference>
<dbReference type="InterPro" id="IPR036641">
    <property type="entry name" value="HPT_dom_sf"/>
</dbReference>
<keyword evidence="6" id="KW-0808">Transferase</keyword>
<dbReference type="SUPFAM" id="SSF47226">
    <property type="entry name" value="Histidine-containing phosphotransfer domain, HPT domain"/>
    <property type="match status" value="1"/>
</dbReference>
<dbReference type="SUPFAM" id="SSF52172">
    <property type="entry name" value="CheY-like"/>
    <property type="match status" value="2"/>
</dbReference>
<dbReference type="InterPro" id="IPR004358">
    <property type="entry name" value="Sig_transdc_His_kin-like_C"/>
</dbReference>
<dbReference type="EC" id="2.7.13.3" evidence="3"/>
<protein>
    <recommendedName>
        <fullName evidence="15">Sensory/regulatory protein RpfC</fullName>
        <ecNumber evidence="3">2.7.13.3</ecNumber>
    </recommendedName>
</protein>
<dbReference type="CDD" id="cd00088">
    <property type="entry name" value="HPT"/>
    <property type="match status" value="1"/>
</dbReference>
<dbReference type="PROSITE" id="PS50894">
    <property type="entry name" value="HPT"/>
    <property type="match status" value="1"/>
</dbReference>
<comment type="subcellular location">
    <subcellularLocation>
        <location evidence="2">Cell membrane</location>
        <topology evidence="2">Multi-pass membrane protein</topology>
    </subcellularLocation>
</comment>
<evidence type="ECO:0000256" key="2">
    <source>
        <dbReference type="ARBA" id="ARBA00004651"/>
    </source>
</evidence>
<feature type="domain" description="Response regulatory" evidence="20">
    <location>
        <begin position="455"/>
        <end position="576"/>
    </location>
</feature>
<keyword evidence="8" id="KW-0547">Nucleotide-binding</keyword>
<proteinExistence type="predicted"/>
<feature type="modified residue" description="4-aspartylphosphate" evidence="17">
    <location>
        <position position="650"/>
    </location>
</feature>
<dbReference type="SMART" id="SM00388">
    <property type="entry name" value="HisKA"/>
    <property type="match status" value="1"/>
</dbReference>
<name>A0A2S8EZX2_9BACT</name>
<evidence type="ECO:0000256" key="8">
    <source>
        <dbReference type="ARBA" id="ARBA00022741"/>
    </source>
</evidence>
<feature type="region of interest" description="Disordered" evidence="18">
    <location>
        <begin position="1"/>
        <end position="31"/>
    </location>
</feature>
<dbReference type="SMART" id="SM00073">
    <property type="entry name" value="HPT"/>
    <property type="match status" value="1"/>
</dbReference>
<dbReference type="CDD" id="cd16922">
    <property type="entry name" value="HATPase_EvgS-ArcB-TorS-like"/>
    <property type="match status" value="1"/>
</dbReference>
<dbReference type="SUPFAM" id="SSF47384">
    <property type="entry name" value="Homodimeric domain of signal transducing histidine kinase"/>
    <property type="match status" value="1"/>
</dbReference>
<dbReference type="Pfam" id="PF02518">
    <property type="entry name" value="HATPase_c"/>
    <property type="match status" value="1"/>
</dbReference>
<evidence type="ECO:0000256" key="5">
    <source>
        <dbReference type="ARBA" id="ARBA00022553"/>
    </source>
</evidence>
<evidence type="ECO:0000256" key="17">
    <source>
        <dbReference type="PROSITE-ProRule" id="PRU00169"/>
    </source>
</evidence>
<evidence type="ECO:0000256" key="16">
    <source>
        <dbReference type="PROSITE-ProRule" id="PRU00110"/>
    </source>
</evidence>
<dbReference type="InterPro" id="IPR003594">
    <property type="entry name" value="HATPase_dom"/>
</dbReference>
<reference evidence="22 23" key="1">
    <citation type="submission" date="2018-02" db="EMBL/GenBank/DDBJ databases">
        <title>Comparative genomes isolates from brazilian mangrove.</title>
        <authorList>
            <person name="Araujo J.E."/>
            <person name="Taketani R.G."/>
            <person name="Silva M.C.P."/>
            <person name="Loureco M.V."/>
            <person name="Andreote F.D."/>
        </authorList>
    </citation>
    <scope>NUCLEOTIDE SEQUENCE [LARGE SCALE GENOMIC DNA]</scope>
    <source>
        <strain evidence="22 23">HEX-2 MGV</strain>
    </source>
</reference>
<comment type="subunit">
    <text evidence="14">At low DSF concentrations, interacts with RpfF.</text>
</comment>
<dbReference type="Gene3D" id="3.40.50.2300">
    <property type="match status" value="2"/>
</dbReference>
<keyword evidence="12" id="KW-0902">Two-component regulatory system</keyword>
<dbReference type="EMBL" id="PUIA01000081">
    <property type="protein sequence ID" value="PQO25421.1"/>
    <property type="molecule type" value="Genomic_DNA"/>
</dbReference>
<keyword evidence="13" id="KW-0472">Membrane</keyword>
<feature type="domain" description="HPt" evidence="21">
    <location>
        <begin position="777"/>
        <end position="870"/>
    </location>
</feature>
<dbReference type="AlphaFoldDB" id="A0A2S8EZX2"/>
<dbReference type="CDD" id="cd00156">
    <property type="entry name" value="REC"/>
    <property type="match status" value="1"/>
</dbReference>
<dbReference type="CDD" id="cd17546">
    <property type="entry name" value="REC_hyHK_CKI1_RcsC-like"/>
    <property type="match status" value="1"/>
</dbReference>
<dbReference type="InterPro" id="IPR011006">
    <property type="entry name" value="CheY-like_superfamily"/>
</dbReference>
<evidence type="ECO:0000256" key="6">
    <source>
        <dbReference type="ARBA" id="ARBA00022679"/>
    </source>
</evidence>
<evidence type="ECO:0000259" key="19">
    <source>
        <dbReference type="PROSITE" id="PS50109"/>
    </source>
</evidence>
<dbReference type="Proteomes" id="UP000240009">
    <property type="component" value="Unassembled WGS sequence"/>
</dbReference>
<keyword evidence="9" id="KW-0418">Kinase</keyword>
<feature type="domain" description="Histidine kinase" evidence="19">
    <location>
        <begin position="214"/>
        <end position="436"/>
    </location>
</feature>
<dbReference type="FunFam" id="1.10.287.130:FF:000002">
    <property type="entry name" value="Two-component osmosensing histidine kinase"/>
    <property type="match status" value="1"/>
</dbReference>
<evidence type="ECO:0000256" key="12">
    <source>
        <dbReference type="ARBA" id="ARBA00023012"/>
    </source>
</evidence>
<dbReference type="Pfam" id="PF01627">
    <property type="entry name" value="Hpt"/>
    <property type="match status" value="1"/>
</dbReference>
<evidence type="ECO:0000256" key="10">
    <source>
        <dbReference type="ARBA" id="ARBA00022840"/>
    </source>
</evidence>
<dbReference type="InterPro" id="IPR036890">
    <property type="entry name" value="HATPase_C_sf"/>
</dbReference>
<keyword evidence="5 17" id="KW-0597">Phosphoprotein</keyword>
<dbReference type="SMART" id="SM00387">
    <property type="entry name" value="HATPase_c"/>
    <property type="match status" value="1"/>
</dbReference>
<sequence length="877" mass="97200">MNSSLTKRRRPSNLPKCERMPPKRRGQPFVSRTENRRCDVPMIYSDLSKLLSNSTVAELPAYDIAVDASTYTKEVEEIFNANHDLPGILILVEDQLLGVVSREKFLEYMSRLFSRDLYSQRPVRLLYEAINIKPLELTSNIGIHEAARAALSRPRDVAYEPIAVRCEARTYRLMSVHMLIQAQSHLLALANDMIQQQKEVADAANQAKGQFLANMSHEIRTPMNGIIGMADILLETQLTDSQREYLQMIKTSADALVGVINDILDFSKIEAGKLMLEEIPFQLREVLGDLMKTMAFRAHGKGLELVCHIRPEVPAEVLGDPVRLRQIIVNLVGNAIKFTESGEVVLRVESREAEDDEFVTLHFSVIDTGVGIPESSLQKIFAAFEQADGSTTRKFGGTGLGLSICSRLVELMSGQIWVESELGQGTTFHFTTLMKQGSATDARLAPFPREALANHVTLVDDNDSALEVVAEMLDNWGLSLKPFRDGGVALAQWNSTANCQAAQRVVIVDDEMPTIEGIELLRRLQSDMGCEATKAILLTRGVMSEKAIQELPCRIDAVVAKPVKQSDLFDAMVTVLGYEELARRHERQATADGMPVTIQAKILLAEDNLVNQKLASLLLEKCGHEVHVVGDGKQAVEAWSAHEFDLILMDVQMPIMDGFEATAAIRAIQAETGRHTPIIAMTAHAMKGDRERCLEAGMDDYVTKPINANVLYEVIERVLTRKDSPLPTEEAIVNDRDVVEEAIEVESLPEPSEPVAEEPVELKLVNYAGALANVGGDHDLLVTLIGVFMEDSQRLLTDMQDALANQDGPKLQRSAHSMKGSFGYFAAEKGIEAAKRMEDHGRNEDFERAEEDLRILLEQFQAISPELALITRGMVAS</sequence>
<evidence type="ECO:0000256" key="1">
    <source>
        <dbReference type="ARBA" id="ARBA00000085"/>
    </source>
</evidence>
<dbReference type="PANTHER" id="PTHR45339">
    <property type="entry name" value="HYBRID SIGNAL TRANSDUCTION HISTIDINE KINASE J"/>
    <property type="match status" value="1"/>
</dbReference>
<dbReference type="Pfam" id="PF00512">
    <property type="entry name" value="HisKA"/>
    <property type="match status" value="1"/>
</dbReference>
<dbReference type="InterPro" id="IPR003661">
    <property type="entry name" value="HisK_dim/P_dom"/>
</dbReference>
<evidence type="ECO:0000256" key="18">
    <source>
        <dbReference type="SAM" id="MobiDB-lite"/>
    </source>
</evidence>
<feature type="modified residue" description="Phosphohistidine" evidence="16">
    <location>
        <position position="816"/>
    </location>
</feature>
<feature type="modified residue" description="4-aspartylphosphate" evidence="17">
    <location>
        <position position="509"/>
    </location>
</feature>
<evidence type="ECO:0000256" key="11">
    <source>
        <dbReference type="ARBA" id="ARBA00022989"/>
    </source>
</evidence>
<evidence type="ECO:0000256" key="9">
    <source>
        <dbReference type="ARBA" id="ARBA00022777"/>
    </source>
</evidence>
<evidence type="ECO:0000259" key="20">
    <source>
        <dbReference type="PROSITE" id="PS50110"/>
    </source>
</evidence>
<evidence type="ECO:0000256" key="13">
    <source>
        <dbReference type="ARBA" id="ARBA00023136"/>
    </source>
</evidence>
<evidence type="ECO:0000259" key="21">
    <source>
        <dbReference type="PROSITE" id="PS50894"/>
    </source>
</evidence>
<dbReference type="PROSITE" id="PS50110">
    <property type="entry name" value="RESPONSE_REGULATORY"/>
    <property type="match status" value="2"/>
</dbReference>
<dbReference type="SMART" id="SM00448">
    <property type="entry name" value="REC"/>
    <property type="match status" value="2"/>
</dbReference>
<accession>A0A2S8EZX2</accession>
<dbReference type="Gene3D" id="1.10.287.130">
    <property type="match status" value="1"/>
</dbReference>
<dbReference type="InterPro" id="IPR005467">
    <property type="entry name" value="His_kinase_dom"/>
</dbReference>
<dbReference type="GO" id="GO:0000155">
    <property type="term" value="F:phosphorelay sensor kinase activity"/>
    <property type="evidence" value="ECO:0007669"/>
    <property type="project" value="InterPro"/>
</dbReference>
<organism evidence="22 23">
    <name type="scientific">Blastopirellula marina</name>
    <dbReference type="NCBI Taxonomy" id="124"/>
    <lineage>
        <taxon>Bacteria</taxon>
        <taxon>Pseudomonadati</taxon>
        <taxon>Planctomycetota</taxon>
        <taxon>Planctomycetia</taxon>
        <taxon>Pirellulales</taxon>
        <taxon>Pirellulaceae</taxon>
        <taxon>Blastopirellula</taxon>
    </lineage>
</organism>
<dbReference type="Gene3D" id="3.30.565.10">
    <property type="entry name" value="Histidine kinase-like ATPase, C-terminal domain"/>
    <property type="match status" value="1"/>
</dbReference>
<comment type="catalytic activity">
    <reaction evidence="1">
        <text>ATP + protein L-histidine = ADP + protein N-phospho-L-histidine.</text>
        <dbReference type="EC" id="2.7.13.3"/>
    </reaction>
</comment>
<dbReference type="InterPro" id="IPR001789">
    <property type="entry name" value="Sig_transdc_resp-reg_receiver"/>
</dbReference>
<evidence type="ECO:0000313" key="22">
    <source>
        <dbReference type="EMBL" id="PQO25421.1"/>
    </source>
</evidence>
<dbReference type="InterPro" id="IPR008207">
    <property type="entry name" value="Sig_transdc_His_kin_Hpt_dom"/>
</dbReference>
<dbReference type="GO" id="GO:0005886">
    <property type="term" value="C:plasma membrane"/>
    <property type="evidence" value="ECO:0007669"/>
    <property type="project" value="UniProtKB-SubCell"/>
</dbReference>
<keyword evidence="11" id="KW-1133">Transmembrane helix</keyword>
<dbReference type="SUPFAM" id="SSF55874">
    <property type="entry name" value="ATPase domain of HSP90 chaperone/DNA topoisomerase II/histidine kinase"/>
    <property type="match status" value="1"/>
</dbReference>
<evidence type="ECO:0000256" key="15">
    <source>
        <dbReference type="ARBA" id="ARBA00068150"/>
    </source>
</evidence>
<dbReference type="PANTHER" id="PTHR45339:SF1">
    <property type="entry name" value="HYBRID SIGNAL TRANSDUCTION HISTIDINE KINASE J"/>
    <property type="match status" value="1"/>
</dbReference>
<dbReference type="PROSITE" id="PS50109">
    <property type="entry name" value="HIS_KIN"/>
    <property type="match status" value="1"/>
</dbReference>
<evidence type="ECO:0000313" key="23">
    <source>
        <dbReference type="Proteomes" id="UP000240009"/>
    </source>
</evidence>
<feature type="compositionally biased region" description="Basic residues" evidence="18">
    <location>
        <begin position="1"/>
        <end position="11"/>
    </location>
</feature>
<feature type="domain" description="Response regulatory" evidence="20">
    <location>
        <begin position="601"/>
        <end position="719"/>
    </location>
</feature>
<dbReference type="InterPro" id="IPR036097">
    <property type="entry name" value="HisK_dim/P_sf"/>
</dbReference>
<dbReference type="Gene3D" id="1.20.120.160">
    <property type="entry name" value="HPT domain"/>
    <property type="match status" value="1"/>
</dbReference>
<keyword evidence="7" id="KW-0812">Transmembrane</keyword>